<dbReference type="Proteomes" id="UP000288669">
    <property type="component" value="Unassembled WGS sequence"/>
</dbReference>
<evidence type="ECO:0000313" key="1">
    <source>
        <dbReference type="EMBL" id="RSU08420.1"/>
    </source>
</evidence>
<sequence length="97" mass="11624">MKSKSVDIAFHCAETEAFEKHYYELVSFPIPLLFHQESIVKTMQNTQKDYFIVPRKYSVTGKDLIFHFRKEIQDDCTLYYYRGVSSNKKIIRKFKES</sequence>
<dbReference type="AlphaFoldDB" id="A0A430AJZ7"/>
<dbReference type="RefSeq" id="WP_126823003.1">
    <property type="nucleotide sequence ID" value="NZ_JBHLWU010000001.1"/>
</dbReference>
<organism evidence="1 2">
    <name type="scientific">Vagococcus entomophilus</name>
    <dbReference type="NCBI Taxonomy" id="1160095"/>
    <lineage>
        <taxon>Bacteria</taxon>
        <taxon>Bacillati</taxon>
        <taxon>Bacillota</taxon>
        <taxon>Bacilli</taxon>
        <taxon>Lactobacillales</taxon>
        <taxon>Enterococcaceae</taxon>
        <taxon>Vagococcus</taxon>
    </lineage>
</organism>
<keyword evidence="2" id="KW-1185">Reference proteome</keyword>
<dbReference type="EMBL" id="NGJZ01000001">
    <property type="protein sequence ID" value="RSU08420.1"/>
    <property type="molecule type" value="Genomic_DNA"/>
</dbReference>
<protein>
    <submittedName>
        <fullName evidence="1">Uncharacterized protein</fullName>
    </submittedName>
</protein>
<reference evidence="1 2" key="1">
    <citation type="submission" date="2017-05" db="EMBL/GenBank/DDBJ databases">
        <title>Vagococcus spp. assemblies.</title>
        <authorList>
            <person name="Gulvik C.A."/>
        </authorList>
    </citation>
    <scope>NUCLEOTIDE SEQUENCE [LARGE SCALE GENOMIC DNA]</scope>
    <source>
        <strain evidence="1 2">DSM 24756</strain>
    </source>
</reference>
<proteinExistence type="predicted"/>
<accession>A0A430AJZ7</accession>
<evidence type="ECO:0000313" key="2">
    <source>
        <dbReference type="Proteomes" id="UP000288669"/>
    </source>
</evidence>
<name>A0A430AJZ7_9ENTE</name>
<dbReference type="InterPro" id="IPR046004">
    <property type="entry name" value="DUF5960"/>
</dbReference>
<gene>
    <name evidence="1" type="ORF">CBF30_04055</name>
</gene>
<dbReference type="Pfam" id="PF19385">
    <property type="entry name" value="DUF5960"/>
    <property type="match status" value="1"/>
</dbReference>
<comment type="caution">
    <text evidence="1">The sequence shown here is derived from an EMBL/GenBank/DDBJ whole genome shotgun (WGS) entry which is preliminary data.</text>
</comment>